<keyword evidence="2" id="KW-1185">Reference proteome</keyword>
<dbReference type="AlphaFoldDB" id="A0A9P6J4D9"/>
<gene>
    <name evidence="1" type="ORF">BGZ65_002014</name>
</gene>
<protein>
    <submittedName>
        <fullName evidence="1">Uncharacterized protein</fullName>
    </submittedName>
</protein>
<dbReference type="Proteomes" id="UP000749646">
    <property type="component" value="Unassembled WGS sequence"/>
</dbReference>
<name>A0A9P6J4D9_9FUNG</name>
<organism evidence="1 2">
    <name type="scientific">Modicella reniformis</name>
    <dbReference type="NCBI Taxonomy" id="1440133"/>
    <lineage>
        <taxon>Eukaryota</taxon>
        <taxon>Fungi</taxon>
        <taxon>Fungi incertae sedis</taxon>
        <taxon>Mucoromycota</taxon>
        <taxon>Mortierellomycotina</taxon>
        <taxon>Mortierellomycetes</taxon>
        <taxon>Mortierellales</taxon>
        <taxon>Mortierellaceae</taxon>
        <taxon>Modicella</taxon>
    </lineage>
</organism>
<accession>A0A9P6J4D9</accession>
<reference evidence="1" key="1">
    <citation type="journal article" date="2020" name="Fungal Divers.">
        <title>Resolving the Mortierellaceae phylogeny through synthesis of multi-gene phylogenetics and phylogenomics.</title>
        <authorList>
            <person name="Vandepol N."/>
            <person name="Liber J."/>
            <person name="Desiro A."/>
            <person name="Na H."/>
            <person name="Kennedy M."/>
            <person name="Barry K."/>
            <person name="Grigoriev I.V."/>
            <person name="Miller A.N."/>
            <person name="O'Donnell K."/>
            <person name="Stajich J.E."/>
            <person name="Bonito G."/>
        </authorList>
    </citation>
    <scope>NUCLEOTIDE SEQUENCE</scope>
    <source>
        <strain evidence="1">MES-2147</strain>
    </source>
</reference>
<sequence>MSVKLWINGRDQATGCPVVHFGVVAGAELTTRWTGGKHKQAAAAYVALVVGQAVLHYGELFCITGGQEFDWAHVVRCRRNPSFKMAIVVVEEESDESGGGVAGRSGRTQRAMEELENHMRSKAETVAALFREVPPRFSFNSQ</sequence>
<dbReference type="EMBL" id="JAAAHW010006617">
    <property type="protein sequence ID" value="KAF9957505.1"/>
    <property type="molecule type" value="Genomic_DNA"/>
</dbReference>
<proteinExistence type="predicted"/>
<comment type="caution">
    <text evidence="1">The sequence shown here is derived from an EMBL/GenBank/DDBJ whole genome shotgun (WGS) entry which is preliminary data.</text>
</comment>
<evidence type="ECO:0000313" key="2">
    <source>
        <dbReference type="Proteomes" id="UP000749646"/>
    </source>
</evidence>
<evidence type="ECO:0000313" key="1">
    <source>
        <dbReference type="EMBL" id="KAF9957505.1"/>
    </source>
</evidence>